<evidence type="ECO:0008006" key="3">
    <source>
        <dbReference type="Google" id="ProtNLM"/>
    </source>
</evidence>
<evidence type="ECO:0000313" key="1">
    <source>
        <dbReference type="EMBL" id="MBB5856362.1"/>
    </source>
</evidence>
<accession>A0A841BCR7</accession>
<dbReference type="Proteomes" id="UP000580861">
    <property type="component" value="Unassembled WGS sequence"/>
</dbReference>
<comment type="caution">
    <text evidence="1">The sequence shown here is derived from an EMBL/GenBank/DDBJ whole genome shotgun (WGS) entry which is preliminary data.</text>
</comment>
<sequence length="285" mass="31697">MLKNFSFKDANGGDTLIPYNVRTKRELRPLGIGGCGKILHFIRYASQSLEDLWKSSVEDHLHQVSASIQDRSILGKPDLVTVVKDCIALHLVRSLRYLEVHSASIDQAQRALGPDLIGRFKQPLSRLFLAKYGLYPAGDEALECVVDEFFAEWRRVNSDGLMERQDVEQAFERIRGGFTPLQINVMYAPAGSEFLISDSPAFTYLFDATGERFTKIRSAVGDSNGVGMPIARDCFVTTAPDLGMGEVPAKFVDYLNMVQMEIAYEHVYYRQGSPLASFVSSAAAP</sequence>
<gene>
    <name evidence="1" type="ORF">HDA45_006449</name>
</gene>
<keyword evidence="2" id="KW-1185">Reference proteome</keyword>
<dbReference type="AlphaFoldDB" id="A0A841BCR7"/>
<protein>
    <recommendedName>
        <fullName evidence="3">DUF4238 domain-containing protein</fullName>
    </recommendedName>
</protein>
<proteinExistence type="predicted"/>
<organism evidence="1 2">
    <name type="scientific">Amycolatopsis umgeniensis</name>
    <dbReference type="NCBI Taxonomy" id="336628"/>
    <lineage>
        <taxon>Bacteria</taxon>
        <taxon>Bacillati</taxon>
        <taxon>Actinomycetota</taxon>
        <taxon>Actinomycetes</taxon>
        <taxon>Pseudonocardiales</taxon>
        <taxon>Pseudonocardiaceae</taxon>
        <taxon>Amycolatopsis</taxon>
    </lineage>
</organism>
<dbReference type="EMBL" id="JACHMX010000001">
    <property type="protein sequence ID" value="MBB5856362.1"/>
    <property type="molecule type" value="Genomic_DNA"/>
</dbReference>
<reference evidence="1 2" key="1">
    <citation type="submission" date="2020-08" db="EMBL/GenBank/DDBJ databases">
        <title>Sequencing the genomes of 1000 actinobacteria strains.</title>
        <authorList>
            <person name="Klenk H.-P."/>
        </authorList>
    </citation>
    <scope>NUCLEOTIDE SEQUENCE [LARGE SCALE GENOMIC DNA]</scope>
    <source>
        <strain evidence="1 2">DSM 45272</strain>
    </source>
</reference>
<evidence type="ECO:0000313" key="2">
    <source>
        <dbReference type="Proteomes" id="UP000580861"/>
    </source>
</evidence>
<name>A0A841BCR7_9PSEU</name>